<feature type="repeat" description="PPR" evidence="3">
    <location>
        <begin position="508"/>
        <end position="542"/>
    </location>
</feature>
<dbReference type="PANTHER" id="PTHR46128:SF273">
    <property type="entry name" value="PENTACOTRIPEPTIDE-REPEAT REGION OF PRORP DOMAIN-CONTAINING PROTEIN"/>
    <property type="match status" value="1"/>
</dbReference>
<gene>
    <name evidence="4" type="ORF">MIMGU_mgv1a021322mg</name>
</gene>
<evidence type="ECO:0000256" key="1">
    <source>
        <dbReference type="ARBA" id="ARBA00007626"/>
    </source>
</evidence>
<dbReference type="OrthoDB" id="185373at2759"/>
<dbReference type="InterPro" id="IPR050872">
    <property type="entry name" value="PPR_P_subfamily"/>
</dbReference>
<feature type="repeat" description="PPR" evidence="3">
    <location>
        <begin position="333"/>
        <end position="367"/>
    </location>
</feature>
<dbReference type="OMA" id="YVECLME"/>
<evidence type="ECO:0000256" key="2">
    <source>
        <dbReference type="ARBA" id="ARBA00022737"/>
    </source>
</evidence>
<feature type="repeat" description="PPR" evidence="3">
    <location>
        <begin position="695"/>
        <end position="729"/>
    </location>
</feature>
<dbReference type="AlphaFoldDB" id="A0A022RKB9"/>
<keyword evidence="2" id="KW-0677">Repeat</keyword>
<dbReference type="SUPFAM" id="SSF81901">
    <property type="entry name" value="HCP-like"/>
    <property type="match status" value="1"/>
</dbReference>
<dbReference type="Pfam" id="PF13041">
    <property type="entry name" value="PPR_2"/>
    <property type="match status" value="5"/>
</dbReference>
<feature type="repeat" description="PPR" evidence="3">
    <location>
        <begin position="473"/>
        <end position="507"/>
    </location>
</feature>
<dbReference type="NCBIfam" id="TIGR00756">
    <property type="entry name" value="PPR"/>
    <property type="match status" value="9"/>
</dbReference>
<dbReference type="Pfam" id="PF01535">
    <property type="entry name" value="PPR"/>
    <property type="match status" value="4"/>
</dbReference>
<reference evidence="4 5" key="1">
    <citation type="journal article" date="2013" name="Proc. Natl. Acad. Sci. U.S.A.">
        <title>Fine-scale variation in meiotic recombination in Mimulus inferred from population shotgun sequencing.</title>
        <authorList>
            <person name="Hellsten U."/>
            <person name="Wright K.M."/>
            <person name="Jenkins J."/>
            <person name="Shu S."/>
            <person name="Yuan Y."/>
            <person name="Wessler S.R."/>
            <person name="Schmutz J."/>
            <person name="Willis J.H."/>
            <person name="Rokhsar D.S."/>
        </authorList>
    </citation>
    <scope>NUCLEOTIDE SEQUENCE [LARGE SCALE GENOMIC DNA]</scope>
    <source>
        <strain evidence="5">cv. DUN x IM62</strain>
    </source>
</reference>
<dbReference type="KEGG" id="egt:105954391"/>
<accession>A0A022RKB9</accession>
<evidence type="ECO:0000313" key="4">
    <source>
        <dbReference type="EMBL" id="EYU40636.1"/>
    </source>
</evidence>
<dbReference type="Proteomes" id="UP000030748">
    <property type="component" value="Unassembled WGS sequence"/>
</dbReference>
<feature type="repeat" description="PPR" evidence="3">
    <location>
        <begin position="578"/>
        <end position="612"/>
    </location>
</feature>
<keyword evidence="5" id="KW-1185">Reference proteome</keyword>
<name>A0A022RKB9_ERYGU</name>
<evidence type="ECO:0008006" key="6">
    <source>
        <dbReference type="Google" id="ProtNLM"/>
    </source>
</evidence>
<feature type="repeat" description="PPR" evidence="3">
    <location>
        <begin position="298"/>
        <end position="332"/>
    </location>
</feature>
<feature type="repeat" description="PPR" evidence="3">
    <location>
        <begin position="613"/>
        <end position="647"/>
    </location>
</feature>
<dbReference type="Pfam" id="PF12854">
    <property type="entry name" value="PPR_1"/>
    <property type="match status" value="1"/>
</dbReference>
<dbReference type="GO" id="GO:0003729">
    <property type="term" value="F:mRNA binding"/>
    <property type="evidence" value="ECO:0000318"/>
    <property type="project" value="GO_Central"/>
</dbReference>
<evidence type="ECO:0000256" key="3">
    <source>
        <dbReference type="PROSITE-ProRule" id="PRU00708"/>
    </source>
</evidence>
<feature type="repeat" description="PPR" evidence="3">
    <location>
        <begin position="403"/>
        <end position="437"/>
    </location>
</feature>
<organism evidence="4 5">
    <name type="scientific">Erythranthe guttata</name>
    <name type="common">Yellow monkey flower</name>
    <name type="synonym">Mimulus guttatus</name>
    <dbReference type="NCBI Taxonomy" id="4155"/>
    <lineage>
        <taxon>Eukaryota</taxon>
        <taxon>Viridiplantae</taxon>
        <taxon>Streptophyta</taxon>
        <taxon>Embryophyta</taxon>
        <taxon>Tracheophyta</taxon>
        <taxon>Spermatophyta</taxon>
        <taxon>Magnoliopsida</taxon>
        <taxon>eudicotyledons</taxon>
        <taxon>Gunneridae</taxon>
        <taxon>Pentapetalae</taxon>
        <taxon>asterids</taxon>
        <taxon>lamiids</taxon>
        <taxon>Lamiales</taxon>
        <taxon>Phrymaceae</taxon>
        <taxon>Erythranthe</taxon>
    </lineage>
</organism>
<dbReference type="InterPro" id="IPR011990">
    <property type="entry name" value="TPR-like_helical_dom_sf"/>
</dbReference>
<feature type="repeat" description="PPR" evidence="3">
    <location>
        <begin position="263"/>
        <end position="297"/>
    </location>
</feature>
<dbReference type="PANTHER" id="PTHR46128">
    <property type="entry name" value="MITOCHONDRIAL GROUP I INTRON SPLICING FACTOR CCM1"/>
    <property type="match status" value="1"/>
</dbReference>
<dbReference type="PhylomeDB" id="A0A022RKB9"/>
<evidence type="ECO:0000313" key="5">
    <source>
        <dbReference type="Proteomes" id="UP000030748"/>
    </source>
</evidence>
<dbReference type="InterPro" id="IPR002885">
    <property type="entry name" value="PPR_rpt"/>
</dbReference>
<proteinExistence type="inferred from homology"/>
<protein>
    <recommendedName>
        <fullName evidence="6">Pentacotripeptide-repeat region of PRORP domain-containing protein</fullName>
    </recommendedName>
</protein>
<dbReference type="STRING" id="4155.A0A022RKB9"/>
<dbReference type="EMBL" id="KI630394">
    <property type="protein sequence ID" value="EYU40636.1"/>
    <property type="molecule type" value="Genomic_DNA"/>
</dbReference>
<dbReference type="eggNOG" id="KOG4197">
    <property type="taxonomic scope" value="Eukaryota"/>
</dbReference>
<feature type="repeat" description="PPR" evidence="3">
    <location>
        <begin position="438"/>
        <end position="472"/>
    </location>
</feature>
<sequence length="838" mass="94249">MLLRGISLQSLSPKPHFYALFSLSPLCTTPHSEHSNDAVFNVSALIKQPDWQNNINLKALVSHSNPQFVSRIISLHSRDHVPLCVDFFKWVCKQSTYCYDTESRIQLLYLLASDNSYGIMHKVLVWLIKECCTSQDDLLKLMGAVEDMRENVGFRINYPCYSALLMCLAKLDMGSVSFLVFKRMSEDGFVAGGIDYRTVVNALCKNGFVQAAEMFVSRVLKLGFPLDVYIHTSLVLGNCRAGEIGDAYKVFDLMSEKDGCGVNSATYSILMHGLCEARRLDEALKLKEEMCVKGCHPSTRTYTVLIKATCDKGLIDKALILLDEMIKKGCKPNAHTYTILVDMLCKEGKIEEANGMFRKMLKDGINPGNVTYNALINCYCKEGLVVSAFELLGVMERRQCKPNIRTYNELIEGLCVIGTPYKAMELLRKVVNNGLFPTQVTFNILIVGFCRAGQIEMAFKILHSMSSIGIATDRFSYTVLVDSLCKMGRLELAGFFLGLMIKKGIFIDEVALTALVHGYCKAGKIRSALMLFEEMVKDRCLTSPHTFNVFLDVLGKEVKLVEQNAILGKMLKHGLVPSVVTYTIMVDGLCRAGDIEASLEMIELMERDSCPPNIYTYTIIIGSLCQSGKSNQAFEIVRTMFHKGCRANDQIYFALLTAMTRKMGCANRDDFIFTKMDIFHAFRFFDKIREYGGHAFDVYKFLITGLCRTGRISEGDIFIQEMVKYGLIPDSDICSCAITHLCKSGEYTRSLEWIKRFNAYGSFPFFACYSTVIVGLQSEGRFEEADWLITDLMRSAGVEDRNAVSPYIDFLVNGEGPYQSLELLNLLEQFGHNERPIV</sequence>
<dbReference type="PROSITE" id="PS51375">
    <property type="entry name" value="PPR"/>
    <property type="match status" value="11"/>
</dbReference>
<comment type="similarity">
    <text evidence="1">Belongs to the PPR family. P subfamily.</text>
</comment>
<dbReference type="Gene3D" id="1.25.40.10">
    <property type="entry name" value="Tetratricopeptide repeat domain"/>
    <property type="match status" value="8"/>
</dbReference>
<feature type="repeat" description="PPR" evidence="3">
    <location>
        <begin position="368"/>
        <end position="402"/>
    </location>
</feature>